<dbReference type="InterPro" id="IPR036291">
    <property type="entry name" value="NAD(P)-bd_dom_sf"/>
</dbReference>
<proteinExistence type="predicted"/>
<dbReference type="GeneID" id="95553031"/>
<dbReference type="Proteomes" id="UP000192911">
    <property type="component" value="Unassembled WGS sequence"/>
</dbReference>
<gene>
    <name evidence="2" type="ORF">SAMN06295900_12377</name>
</gene>
<dbReference type="AlphaFoldDB" id="A0A1X7H9X4"/>
<protein>
    <submittedName>
        <fullName evidence="2">NAD(P)H dehydrogenase (Quinone)</fullName>
    </submittedName>
</protein>
<dbReference type="STRING" id="28094.SAMN06295900_12377"/>
<organism evidence="2 3">
    <name type="scientific">Trinickia caryophylli</name>
    <name type="common">Paraburkholderia caryophylli</name>
    <dbReference type="NCBI Taxonomy" id="28094"/>
    <lineage>
        <taxon>Bacteria</taxon>
        <taxon>Pseudomonadati</taxon>
        <taxon>Pseudomonadota</taxon>
        <taxon>Betaproteobacteria</taxon>
        <taxon>Burkholderiales</taxon>
        <taxon>Burkholderiaceae</taxon>
        <taxon>Trinickia</taxon>
    </lineage>
</organism>
<reference evidence="3" key="1">
    <citation type="submission" date="2017-04" db="EMBL/GenBank/DDBJ databases">
        <authorList>
            <person name="Varghese N."/>
            <person name="Submissions S."/>
        </authorList>
    </citation>
    <scope>NUCLEOTIDE SEQUENCE [LARGE SCALE GENOMIC DNA]</scope>
    <source>
        <strain evidence="3">Ballard 720</strain>
    </source>
</reference>
<accession>A0A1X7H9X4</accession>
<dbReference type="Pfam" id="PF13460">
    <property type="entry name" value="NAD_binding_10"/>
    <property type="match status" value="1"/>
</dbReference>
<dbReference type="SUPFAM" id="SSF51735">
    <property type="entry name" value="NAD(P)-binding Rossmann-fold domains"/>
    <property type="match status" value="1"/>
</dbReference>
<dbReference type="Gene3D" id="3.40.50.720">
    <property type="entry name" value="NAD(P)-binding Rossmann-like Domain"/>
    <property type="match status" value="1"/>
</dbReference>
<dbReference type="OrthoDB" id="5510591at2"/>
<dbReference type="InterPro" id="IPR052718">
    <property type="entry name" value="NmrA-type_oxidoreductase"/>
</dbReference>
<keyword evidence="3" id="KW-1185">Reference proteome</keyword>
<evidence type="ECO:0000313" key="2">
    <source>
        <dbReference type="EMBL" id="SMF81502.1"/>
    </source>
</evidence>
<evidence type="ECO:0000259" key="1">
    <source>
        <dbReference type="Pfam" id="PF13460"/>
    </source>
</evidence>
<evidence type="ECO:0000313" key="3">
    <source>
        <dbReference type="Proteomes" id="UP000192911"/>
    </source>
</evidence>
<dbReference type="InterPro" id="IPR016040">
    <property type="entry name" value="NAD(P)-bd_dom"/>
</dbReference>
<feature type="domain" description="NAD(P)-binding" evidence="1">
    <location>
        <begin position="7"/>
        <end position="181"/>
    </location>
</feature>
<sequence>MKVGVSGASGQLGKAIVQDLIASHAGHGVVGITRNTENIPAPAESRFGDYDQPASLAAAYQGLDAVVLIPSVDVMPGARAKQFVAAIDAAVEAGVKHIVLVSNAGTKDLPVPSMHVDFWVAEQHLIRADAAWTILRMNLYAEVVAQEAQMLIASGALIGLGEESAGFVAREDLAAATAAVLVSGRHAGAIYDITGPERLTGAEKAAIVAEVTGKPLGFAVVTEDQFRGGMAQAGLPGPIVDFLVQVKQGMVGHAYDIVTGHFELITGRKPRPLRDVIVAAFS</sequence>
<dbReference type="PANTHER" id="PTHR47129:SF1">
    <property type="entry name" value="NMRA-LIKE DOMAIN-CONTAINING PROTEIN"/>
    <property type="match status" value="1"/>
</dbReference>
<dbReference type="RefSeq" id="WP_085230701.1">
    <property type="nucleotide sequence ID" value="NZ_BSQD01000020.1"/>
</dbReference>
<name>A0A1X7H9X4_TRICW</name>
<dbReference type="EMBL" id="FXAH01000023">
    <property type="protein sequence ID" value="SMF81502.1"/>
    <property type="molecule type" value="Genomic_DNA"/>
</dbReference>
<dbReference type="Gene3D" id="3.90.25.10">
    <property type="entry name" value="UDP-galactose 4-epimerase, domain 1"/>
    <property type="match status" value="1"/>
</dbReference>
<dbReference type="PANTHER" id="PTHR47129">
    <property type="entry name" value="QUINONE OXIDOREDUCTASE 2"/>
    <property type="match status" value="1"/>
</dbReference>